<keyword evidence="2" id="KW-1185">Reference proteome</keyword>
<comment type="caution">
    <text evidence="1">The sequence shown here is derived from an EMBL/GenBank/DDBJ whole genome shotgun (WGS) entry which is preliminary data.</text>
</comment>
<dbReference type="AlphaFoldDB" id="A0A1X0Q614"/>
<protein>
    <submittedName>
        <fullName evidence="1">Uncharacterized protein</fullName>
    </submittedName>
</protein>
<evidence type="ECO:0000313" key="1">
    <source>
        <dbReference type="EMBL" id="ORD93667.1"/>
    </source>
</evidence>
<organism evidence="1 2">
    <name type="scientific">Hepatospora eriocheir</name>
    <dbReference type="NCBI Taxonomy" id="1081669"/>
    <lineage>
        <taxon>Eukaryota</taxon>
        <taxon>Fungi</taxon>
        <taxon>Fungi incertae sedis</taxon>
        <taxon>Microsporidia</taxon>
        <taxon>Hepatosporidae</taxon>
        <taxon>Hepatospora</taxon>
    </lineage>
</organism>
<dbReference type="EMBL" id="LVKB01000751">
    <property type="protein sequence ID" value="ORD93667.1"/>
    <property type="molecule type" value="Genomic_DNA"/>
</dbReference>
<evidence type="ECO:0000313" key="2">
    <source>
        <dbReference type="Proteomes" id="UP000192356"/>
    </source>
</evidence>
<accession>A0A1X0Q614</accession>
<dbReference type="VEuPathDB" id="MicrosporidiaDB:A0H76_1971"/>
<gene>
    <name evidence="1" type="ORF">HERIO_2642</name>
</gene>
<reference evidence="1 2" key="1">
    <citation type="journal article" date="2017" name="Environ. Microbiol.">
        <title>Decay of the glycolytic pathway and adaptation to intranuclear parasitism within Enterocytozoonidae microsporidia.</title>
        <authorList>
            <person name="Wiredu Boakye D."/>
            <person name="Jaroenlak P."/>
            <person name="Prachumwat A."/>
            <person name="Williams T.A."/>
            <person name="Bateman K.S."/>
            <person name="Itsathitphaisarn O."/>
            <person name="Sritunyalucksana K."/>
            <person name="Paszkiewicz K.H."/>
            <person name="Moore K.A."/>
            <person name="Stentiford G.D."/>
            <person name="Williams B.A."/>
        </authorList>
    </citation>
    <scope>NUCLEOTIDE SEQUENCE [LARGE SCALE GENOMIC DNA]</scope>
    <source>
        <strain evidence="1 2">GB1</strain>
    </source>
</reference>
<name>A0A1X0Q614_9MICR</name>
<dbReference type="Proteomes" id="UP000192356">
    <property type="component" value="Unassembled WGS sequence"/>
</dbReference>
<sequence length="59" mass="6943">MWIDPSLNTLKPGLIINYGFDLNKIFFNEEILKFFNLKKVNQLIDRDGGVYLVNHVIFN</sequence>
<proteinExistence type="predicted"/>
<dbReference type="VEuPathDB" id="MicrosporidiaDB:HERIO_2642"/>